<evidence type="ECO:0000256" key="1">
    <source>
        <dbReference type="SAM" id="Phobius"/>
    </source>
</evidence>
<dbReference type="NCBIfam" id="NF037970">
    <property type="entry name" value="vanZ_1"/>
    <property type="match status" value="1"/>
</dbReference>
<reference evidence="3" key="1">
    <citation type="submission" date="2021-01" db="EMBL/GenBank/DDBJ databases">
        <title>Genomic Encyclopedia of Type Strains, Phase IV (KMG-IV): sequencing the most valuable type-strain genomes for metagenomic binning, comparative biology and taxonomic classification.</title>
        <authorList>
            <person name="Goeker M."/>
        </authorList>
    </citation>
    <scope>NUCLEOTIDE SEQUENCE</scope>
    <source>
        <strain evidence="3">DSM 21943</strain>
    </source>
</reference>
<proteinExistence type="predicted"/>
<dbReference type="Pfam" id="PF04892">
    <property type="entry name" value="VanZ"/>
    <property type="match status" value="1"/>
</dbReference>
<evidence type="ECO:0000313" key="4">
    <source>
        <dbReference type="Proteomes" id="UP001179280"/>
    </source>
</evidence>
<feature type="domain" description="VanZ-like" evidence="2">
    <location>
        <begin position="13"/>
        <end position="155"/>
    </location>
</feature>
<dbReference type="PIRSF" id="PIRSF019083">
    <property type="entry name" value="UCP019083_VanZ"/>
    <property type="match status" value="1"/>
</dbReference>
<comment type="caution">
    <text evidence="3">The sequence shown here is derived from an EMBL/GenBank/DDBJ whole genome shotgun (WGS) entry which is preliminary data.</text>
</comment>
<evidence type="ECO:0000313" key="3">
    <source>
        <dbReference type="EMBL" id="MBM7839984.1"/>
    </source>
</evidence>
<keyword evidence="4" id="KW-1185">Reference proteome</keyword>
<protein>
    <submittedName>
        <fullName evidence="3">VanZ family protein</fullName>
    </submittedName>
</protein>
<keyword evidence="1" id="KW-1133">Transmembrane helix</keyword>
<gene>
    <name evidence="3" type="ORF">JOC54_003264</name>
</gene>
<feature type="transmembrane region" description="Helical" evidence="1">
    <location>
        <begin position="81"/>
        <end position="99"/>
    </location>
</feature>
<keyword evidence="1" id="KW-0472">Membrane</keyword>
<name>A0ABS2SWW5_9BACI</name>
<organism evidence="3 4">
    <name type="scientific">Shouchella xiaoxiensis</name>
    <dbReference type="NCBI Taxonomy" id="766895"/>
    <lineage>
        <taxon>Bacteria</taxon>
        <taxon>Bacillati</taxon>
        <taxon>Bacillota</taxon>
        <taxon>Bacilli</taxon>
        <taxon>Bacillales</taxon>
        <taxon>Bacillaceae</taxon>
        <taxon>Shouchella</taxon>
    </lineage>
</organism>
<sequence>MTRTIKIGLLFSILVCVVGFIAFSSSTPYANQDIRSYLSHLPLSWLEQTRLANYSFFYGNQQIGLAYMSVESFLEFFLRKAAHFFAFLLIGALVCRLIAYKIKLRMAMIVAAGFVFIYAVVDEYRQSLTPGRTPLVEDIVLDSLGGLTGIVLIAFWILHRRFIQVKRVEAQTAETRMQRNQKKKQA</sequence>
<dbReference type="InterPro" id="IPR016747">
    <property type="entry name" value="Phosphotransbutyrylase"/>
</dbReference>
<evidence type="ECO:0000259" key="2">
    <source>
        <dbReference type="Pfam" id="PF04892"/>
    </source>
</evidence>
<dbReference type="InterPro" id="IPR006976">
    <property type="entry name" value="VanZ-like"/>
</dbReference>
<dbReference type="EMBL" id="JAFBCV010000011">
    <property type="protein sequence ID" value="MBM7839984.1"/>
    <property type="molecule type" value="Genomic_DNA"/>
</dbReference>
<accession>A0ABS2SWW5</accession>
<keyword evidence="1" id="KW-0812">Transmembrane</keyword>
<dbReference type="RefSeq" id="WP_051991298.1">
    <property type="nucleotide sequence ID" value="NZ_JAFBCV010000011.1"/>
</dbReference>
<feature type="transmembrane region" description="Helical" evidence="1">
    <location>
        <begin position="141"/>
        <end position="158"/>
    </location>
</feature>
<feature type="transmembrane region" description="Helical" evidence="1">
    <location>
        <begin position="104"/>
        <end position="121"/>
    </location>
</feature>
<dbReference type="Proteomes" id="UP001179280">
    <property type="component" value="Unassembled WGS sequence"/>
</dbReference>